<evidence type="ECO:0000256" key="5">
    <source>
        <dbReference type="ARBA" id="ARBA00023295"/>
    </source>
</evidence>
<organism evidence="9 10">
    <name type="scientific">Favolaschia claudopus</name>
    <dbReference type="NCBI Taxonomy" id="2862362"/>
    <lineage>
        <taxon>Eukaryota</taxon>
        <taxon>Fungi</taxon>
        <taxon>Dikarya</taxon>
        <taxon>Basidiomycota</taxon>
        <taxon>Agaricomycotina</taxon>
        <taxon>Agaricomycetes</taxon>
        <taxon>Agaricomycetidae</taxon>
        <taxon>Agaricales</taxon>
        <taxon>Marasmiineae</taxon>
        <taxon>Mycenaceae</taxon>
        <taxon>Favolaschia</taxon>
    </lineage>
</organism>
<dbReference type="EMBL" id="JAWWNJ010000007">
    <property type="protein sequence ID" value="KAK7052582.1"/>
    <property type="molecule type" value="Genomic_DNA"/>
</dbReference>
<evidence type="ECO:0000256" key="1">
    <source>
        <dbReference type="ARBA" id="ARBA00000966"/>
    </source>
</evidence>
<reference evidence="9 10" key="1">
    <citation type="journal article" date="2024" name="J Genomics">
        <title>Draft genome sequencing and assembly of Favolaschia claudopus CIRM-BRFM 2984 isolated from oak limbs.</title>
        <authorList>
            <person name="Navarro D."/>
            <person name="Drula E."/>
            <person name="Chaduli D."/>
            <person name="Cazenave R."/>
            <person name="Ahrendt S."/>
            <person name="Wang J."/>
            <person name="Lipzen A."/>
            <person name="Daum C."/>
            <person name="Barry K."/>
            <person name="Grigoriev I.V."/>
            <person name="Favel A."/>
            <person name="Rosso M.N."/>
            <person name="Martin F."/>
        </authorList>
    </citation>
    <scope>NUCLEOTIDE SEQUENCE [LARGE SCALE GENOMIC DNA]</scope>
    <source>
        <strain evidence="9 10">CIRM-BRFM 2984</strain>
    </source>
</reference>
<dbReference type="PANTHER" id="PTHR34142">
    <property type="entry name" value="ENDO-BETA-1,4-GLUCANASE A"/>
    <property type="match status" value="1"/>
</dbReference>
<evidence type="ECO:0000256" key="2">
    <source>
        <dbReference type="ARBA" id="ARBA00005641"/>
    </source>
</evidence>
<feature type="domain" description="Glycoside hydrolase family 5" evidence="8">
    <location>
        <begin position="44"/>
        <end position="323"/>
    </location>
</feature>
<dbReference type="Pfam" id="PF00150">
    <property type="entry name" value="Cellulase"/>
    <property type="match status" value="1"/>
</dbReference>
<protein>
    <recommendedName>
        <fullName evidence="3">cellulase</fullName>
        <ecNumber evidence="3">3.2.1.4</ecNumber>
    </recommendedName>
</protein>
<dbReference type="AlphaFoldDB" id="A0AAW0DK40"/>
<dbReference type="SUPFAM" id="SSF51445">
    <property type="entry name" value="(Trans)glycosidases"/>
    <property type="match status" value="1"/>
</dbReference>
<dbReference type="Gene3D" id="3.20.20.80">
    <property type="entry name" value="Glycosidases"/>
    <property type="match status" value="1"/>
</dbReference>
<dbReference type="InterPro" id="IPR017853">
    <property type="entry name" value="GH"/>
</dbReference>
<feature type="chain" id="PRO_5043911826" description="cellulase" evidence="7">
    <location>
        <begin position="20"/>
        <end position="380"/>
    </location>
</feature>
<sequence length="380" mass="41458">MKLSFLLPFIFLTIATVWAKILYAGVNESGGEFGVFSSTGAKGTGLPGRFSVDYAFINKSTVDIFVDQEKVNFFRVTFLMERMCPLSFGLGRKFNETYFAEFADAINHITVKKGAYALLDPHNYMRYNDPSMQPFSGSVIGNTSDPTAATTKQFEDFWHELASRFVLNPKVVFGINNEPHDMPTELLLKNNQAAINGIRSAGAVQLILAPGNGFTGGHSWTQVTGNGDAPSSDFMNKLVDPIRNTAIDVHEVNIDFSGSHAECTQPGPSNLANITTWLKQNSLKAFLSEFGGGNNENCFQQVDDLVKYLAANDEWIGWTIWAAGPIWGTASPCCGADTGSLEPGMLNDLGQPDAFSTVWAKSIRPNIPKNLKRNGVSGLN</sequence>
<evidence type="ECO:0000259" key="8">
    <source>
        <dbReference type="Pfam" id="PF00150"/>
    </source>
</evidence>
<gene>
    <name evidence="9" type="ORF">R3P38DRAFT_3386938</name>
</gene>
<accession>A0AAW0DK40</accession>
<evidence type="ECO:0000256" key="6">
    <source>
        <dbReference type="RuleBase" id="RU361153"/>
    </source>
</evidence>
<keyword evidence="5 6" id="KW-0326">Glycosidase</keyword>
<dbReference type="GO" id="GO:0008810">
    <property type="term" value="F:cellulase activity"/>
    <property type="evidence" value="ECO:0007669"/>
    <property type="project" value="UniProtKB-EC"/>
</dbReference>
<name>A0AAW0DK40_9AGAR</name>
<proteinExistence type="inferred from homology"/>
<keyword evidence="10" id="KW-1185">Reference proteome</keyword>
<evidence type="ECO:0000256" key="7">
    <source>
        <dbReference type="SAM" id="SignalP"/>
    </source>
</evidence>
<dbReference type="GO" id="GO:0009251">
    <property type="term" value="P:glucan catabolic process"/>
    <property type="evidence" value="ECO:0007669"/>
    <property type="project" value="TreeGrafter"/>
</dbReference>
<evidence type="ECO:0000313" key="9">
    <source>
        <dbReference type="EMBL" id="KAK7052582.1"/>
    </source>
</evidence>
<dbReference type="Proteomes" id="UP001362999">
    <property type="component" value="Unassembled WGS sequence"/>
</dbReference>
<comment type="similarity">
    <text evidence="2 6">Belongs to the glycosyl hydrolase 5 (cellulase A) family.</text>
</comment>
<dbReference type="PANTHER" id="PTHR34142:SF1">
    <property type="entry name" value="GLYCOSIDE HYDROLASE FAMILY 5 DOMAIN-CONTAINING PROTEIN"/>
    <property type="match status" value="1"/>
</dbReference>
<keyword evidence="7" id="KW-0732">Signal</keyword>
<evidence type="ECO:0000256" key="4">
    <source>
        <dbReference type="ARBA" id="ARBA00022801"/>
    </source>
</evidence>
<evidence type="ECO:0000256" key="3">
    <source>
        <dbReference type="ARBA" id="ARBA00012601"/>
    </source>
</evidence>
<dbReference type="EC" id="3.2.1.4" evidence="3"/>
<dbReference type="InterPro" id="IPR001547">
    <property type="entry name" value="Glyco_hydro_5"/>
</dbReference>
<feature type="signal peptide" evidence="7">
    <location>
        <begin position="1"/>
        <end position="19"/>
    </location>
</feature>
<keyword evidence="4 6" id="KW-0378">Hydrolase</keyword>
<comment type="caution">
    <text evidence="9">The sequence shown here is derived from an EMBL/GenBank/DDBJ whole genome shotgun (WGS) entry which is preliminary data.</text>
</comment>
<comment type="catalytic activity">
    <reaction evidence="1">
        <text>Endohydrolysis of (1-&gt;4)-beta-D-glucosidic linkages in cellulose, lichenin and cereal beta-D-glucans.</text>
        <dbReference type="EC" id="3.2.1.4"/>
    </reaction>
</comment>
<evidence type="ECO:0000313" key="10">
    <source>
        <dbReference type="Proteomes" id="UP001362999"/>
    </source>
</evidence>